<name>A0A1M7N5M4_9BACT</name>
<gene>
    <name evidence="1" type="ORF">SAMN04488057_10579</name>
</gene>
<dbReference type="EMBL" id="FRCY01000005">
    <property type="protein sequence ID" value="SHM98887.1"/>
    <property type="molecule type" value="Genomic_DNA"/>
</dbReference>
<reference evidence="1 2" key="1">
    <citation type="submission" date="2016-11" db="EMBL/GenBank/DDBJ databases">
        <authorList>
            <person name="Jaros S."/>
            <person name="Januszkiewicz K."/>
            <person name="Wedrychowicz H."/>
        </authorList>
    </citation>
    <scope>NUCLEOTIDE SEQUENCE [LARGE SCALE GENOMIC DNA]</scope>
    <source>
        <strain evidence="1 2">CGMCC 1.6102</strain>
    </source>
</reference>
<evidence type="ECO:0000313" key="1">
    <source>
        <dbReference type="EMBL" id="SHM98887.1"/>
    </source>
</evidence>
<protein>
    <submittedName>
        <fullName evidence="1">Uncharacterized protein</fullName>
    </submittedName>
</protein>
<proteinExistence type="predicted"/>
<dbReference type="AlphaFoldDB" id="A0A1M7N5M4"/>
<dbReference type="STRING" id="388280.SAMN04488057_10579"/>
<dbReference type="Proteomes" id="UP000184513">
    <property type="component" value="Unassembled WGS sequence"/>
</dbReference>
<sequence length="138" mass="15926">MEKQVFHRLSEDINKILYCRFFSEYFLSAGDSSQALLTLAVQPMRTPNNSNKVPVNPENKRFFYCVVRSILTPQPVGSNHGFLRIITGINRYEKGRFSARDTNTGLAIHAQPGINLLRFIYFSVQLLPYLFEFMNNKS</sequence>
<evidence type="ECO:0000313" key="2">
    <source>
        <dbReference type="Proteomes" id="UP000184513"/>
    </source>
</evidence>
<organism evidence="1 2">
    <name type="scientific">Cyclobacterium lianum</name>
    <dbReference type="NCBI Taxonomy" id="388280"/>
    <lineage>
        <taxon>Bacteria</taxon>
        <taxon>Pseudomonadati</taxon>
        <taxon>Bacteroidota</taxon>
        <taxon>Cytophagia</taxon>
        <taxon>Cytophagales</taxon>
        <taxon>Cyclobacteriaceae</taxon>
        <taxon>Cyclobacterium</taxon>
    </lineage>
</organism>
<keyword evidence="2" id="KW-1185">Reference proteome</keyword>
<dbReference type="RefSeq" id="WP_143155992.1">
    <property type="nucleotide sequence ID" value="NZ_FRCY01000005.1"/>
</dbReference>
<accession>A0A1M7N5M4</accession>